<dbReference type="SUPFAM" id="SSF53706">
    <property type="entry name" value="Formate dehydrogenase/DMSO reductase, domains 1-3"/>
    <property type="match status" value="1"/>
</dbReference>
<dbReference type="Proteomes" id="UP000292424">
    <property type="component" value="Chromosome"/>
</dbReference>
<evidence type="ECO:0000259" key="1">
    <source>
        <dbReference type="PROSITE" id="PS51379"/>
    </source>
</evidence>
<gene>
    <name evidence="2" type="ORF">E0W69_017950</name>
</gene>
<dbReference type="Pfam" id="PF12838">
    <property type="entry name" value="Fer4_7"/>
    <property type="match status" value="1"/>
</dbReference>
<dbReference type="Gene3D" id="3.30.70.20">
    <property type="match status" value="2"/>
</dbReference>
<dbReference type="OrthoDB" id="9779457at2"/>
<dbReference type="InterPro" id="IPR017896">
    <property type="entry name" value="4Fe4S_Fe-S-bd"/>
</dbReference>
<protein>
    <submittedName>
        <fullName evidence="2">4Fe-4S dicluster domain-containing protein</fullName>
    </submittedName>
</protein>
<dbReference type="SUPFAM" id="SSF54862">
    <property type="entry name" value="4Fe-4S ferredoxins"/>
    <property type="match status" value="1"/>
</dbReference>
<feature type="domain" description="4Fe-4S ferredoxin-type" evidence="1">
    <location>
        <begin position="864"/>
        <end position="893"/>
    </location>
</feature>
<dbReference type="Gene3D" id="2.20.25.90">
    <property type="entry name" value="ADC-like domains"/>
    <property type="match status" value="1"/>
</dbReference>
<dbReference type="Gene3D" id="3.30.2070.10">
    <property type="entry name" value="Formate dehydrogenase/DMSO reductase"/>
    <property type="match status" value="1"/>
</dbReference>
<dbReference type="AlphaFoldDB" id="A0A5P2G6X8"/>
<keyword evidence="3" id="KW-1185">Reference proteome</keyword>
<feature type="domain" description="4Fe-4S ferredoxin-type" evidence="1">
    <location>
        <begin position="832"/>
        <end position="863"/>
    </location>
</feature>
<feature type="domain" description="4Fe-4S ferredoxin-type" evidence="1">
    <location>
        <begin position="777"/>
        <end position="807"/>
    </location>
</feature>
<sequence length="1042" mass="114062">MENRKYWQNFGEKNDSEAFKASVKDEFPKEKEQQIPFDESKGLLSSVTPRRDFLKYLGFSTAAAAVAASCETPINKSIPFANKPEDIVPGQANYYATTYAQDGDVTSVIAKVRDGRPIKLEGNELSPLTKGGTSARIQAAVLDLYDTNRLRFPTISSKESTFAAVDKAVASDLVSLGGKPVVILTSSITSPSSKTVIDQFIAKYPGSRQVTYDAVSYSGLLLANEATFGKRAIPAYHFENADVIVSLNSDFLGTWLTPVEFSKQYAVGKKIDEKNPKMSKHFQFESILSMTGANADERFIQKPSEEGLVVAALYAAVTGGSISGISDAKLKAGIQKAAKALIAKKGKSLVVSGSNDTNIQIIVNAINQTVGAYGTTIDWATPINNRQGIDNEFVQLVQQLNSGSVGALFVIGANPAYSWYNAEQFIAGVKKTPLTVSFAEKIDETAELCKYQIPSNHFLESWDDQEAKLGYISFTQPTINPLFKTRQWQDSLLKWAGNPVSYADFLKQSWITKLGGEPAWAKVLQDGVINPAAAPLAAAAFNGAAVAAAVSASSTSVNGGKYQVQLYQKVSIGEGQGAGNPWLQEMPDPVTRATWDNYAIISPALAKTLFNIDLNDNGSADDYEVHPDKHVVKVTVNGKSIDLPAIIIPGTEANTIGIAVGFGRSEKLGKTAAGVGKNAYVLASLVGGNVSYKATSADLADTGSLYPVAFVQTHNIYDTPQGKRVEIMKELTLADFKKDPKHIFEDREHEFEEFGGVENFEKQGTIYPYYEKPGIHWSMSVDLNSCTGCGACVVACQAENNIAVVGKSEVARFHDMEWLRIDRYYSGDLENPQVVFQPLMCQHCDNAPCENVCPVNATNHSTEGLNQMAYNRCIGTRYCANNCPYKVRRFNWADYTGADSFPDNQDQQVVGVLDPAVHQMNDDLTRMVLNPDVTVRSRGVMEKCSFCVQRLQEGKLTAKREGRPLKSGENNEWDVRTACQQSCPSDCIVFGNVNDPKSAISQVRHENPLRLFYSLEQLHIMPNVNYLTKVRNRDEITIEEEA</sequence>
<evidence type="ECO:0000313" key="2">
    <source>
        <dbReference type="EMBL" id="QES90458.1"/>
    </source>
</evidence>
<dbReference type="EMBL" id="CP044016">
    <property type="protein sequence ID" value="QES90458.1"/>
    <property type="molecule type" value="Genomic_DNA"/>
</dbReference>
<accession>A0A5P2G6X8</accession>
<proteinExistence type="predicted"/>
<name>A0A5P2G6X8_9BACT</name>
<reference evidence="2 3" key="1">
    <citation type="submission" date="2019-09" db="EMBL/GenBank/DDBJ databases">
        <title>Complete genome sequence of Arachidicoccus sp. B3-10 isolated from apple orchard soil.</title>
        <authorList>
            <person name="Kim H.S."/>
            <person name="Han K.-I."/>
            <person name="Suh M.K."/>
            <person name="Lee K.C."/>
            <person name="Eom M.K."/>
            <person name="Kim J.-S."/>
            <person name="Kang S.W."/>
            <person name="Sin Y."/>
            <person name="Lee J.-S."/>
        </authorList>
    </citation>
    <scope>NUCLEOTIDE SEQUENCE [LARGE SCALE GENOMIC DNA]</scope>
    <source>
        <strain evidence="2 3">B3-10</strain>
    </source>
</reference>
<dbReference type="InterPro" id="IPR030948">
    <property type="entry name" value="TAT_var_transloc_signal_dom"/>
</dbReference>
<dbReference type="NCBIfam" id="TIGR04519">
    <property type="entry name" value="MoCo_extend_TAT"/>
    <property type="match status" value="1"/>
</dbReference>
<organism evidence="2 3">
    <name type="scientific">Rhizosphaericola mali</name>
    <dbReference type="NCBI Taxonomy" id="2545455"/>
    <lineage>
        <taxon>Bacteria</taxon>
        <taxon>Pseudomonadati</taxon>
        <taxon>Bacteroidota</taxon>
        <taxon>Chitinophagia</taxon>
        <taxon>Chitinophagales</taxon>
        <taxon>Chitinophagaceae</taxon>
        <taxon>Rhizosphaericola</taxon>
    </lineage>
</organism>
<dbReference type="KEGG" id="arac:E0W69_017950"/>
<dbReference type="PANTHER" id="PTHR42783">
    <property type="entry name" value="GLUTAMATE SYNTHASE [NADPH] SMALL CHAIN"/>
    <property type="match status" value="1"/>
</dbReference>
<dbReference type="CDD" id="cd10551">
    <property type="entry name" value="PsrB"/>
    <property type="match status" value="1"/>
</dbReference>
<dbReference type="PANTHER" id="PTHR42783:SF3">
    <property type="entry name" value="GLUTAMATE SYNTHASE [NADPH] SMALL CHAIN-RELATED"/>
    <property type="match status" value="1"/>
</dbReference>
<dbReference type="Gene3D" id="3.40.50.740">
    <property type="match status" value="1"/>
</dbReference>
<dbReference type="PROSITE" id="PS51379">
    <property type="entry name" value="4FE4S_FER_2"/>
    <property type="match status" value="3"/>
</dbReference>
<evidence type="ECO:0000313" key="3">
    <source>
        <dbReference type="Proteomes" id="UP000292424"/>
    </source>
</evidence>
<dbReference type="RefSeq" id="WP_131331439.1">
    <property type="nucleotide sequence ID" value="NZ_CP044016.1"/>
</dbReference>